<dbReference type="GO" id="GO:0003676">
    <property type="term" value="F:nucleic acid binding"/>
    <property type="evidence" value="ECO:0007669"/>
    <property type="project" value="InterPro"/>
</dbReference>
<evidence type="ECO:0000313" key="5">
    <source>
        <dbReference type="EMBL" id="CAL1384059.1"/>
    </source>
</evidence>
<dbReference type="Pfam" id="PF14223">
    <property type="entry name" value="Retrotran_gag_2"/>
    <property type="match status" value="1"/>
</dbReference>
<dbReference type="AlphaFoldDB" id="A0AAV2EE88"/>
<sequence>MSSGSTAGIFMADGFSQTRPPRFEGVHYGYWRNRMELFIGSTDPDLWNIVLDGPLEVKEARGNWMETDKRNFQLNSKATNLMYCALGPEEYHRVTGCKSAKEIWDKLQIAHEGTSHVKISRINSLKQEFESFIMKPEESIKEMNDRFTTIVNSLRNLEVEYASADMVRKVLWALPKRWTPKVTAIEESKDLTKLSLDELIGSLITHEDKLRREELEETKKEKKGIAFKATTQDDELDCLDEMEDDELAMLSKHVAKLLKLQREKKRGGFPNRSRDGEADRESNKGGRLGYRNRKEGTSNEKLQPQSGCFRCGKTGHIKAECPLGKKERAFAATWSCSEEDEDDDEATPKFSAYMAIDQLEEETSQVNAYFSDSSSDEDEMLNETIRNIQNEFITVKNKYILIKASHEKLQNELEQMKNEKTEAEHKIQNLVKENSRLKEEIDTAKAELSQIKGRTKTKAAWKRNSDVHKNHECFYCHQTGHYIADCRKRISKENRIKQHENKCLKHPHKDYTNLTHYSKVSKLVWIPKTK</sequence>
<feature type="coiled-coil region" evidence="2">
    <location>
        <begin position="399"/>
        <end position="454"/>
    </location>
</feature>
<dbReference type="Proteomes" id="UP001497516">
    <property type="component" value="Chromosome 4"/>
</dbReference>
<organism evidence="5 6">
    <name type="scientific">Linum trigynum</name>
    <dbReference type="NCBI Taxonomy" id="586398"/>
    <lineage>
        <taxon>Eukaryota</taxon>
        <taxon>Viridiplantae</taxon>
        <taxon>Streptophyta</taxon>
        <taxon>Embryophyta</taxon>
        <taxon>Tracheophyta</taxon>
        <taxon>Spermatophyta</taxon>
        <taxon>Magnoliopsida</taxon>
        <taxon>eudicotyledons</taxon>
        <taxon>Gunneridae</taxon>
        <taxon>Pentapetalae</taxon>
        <taxon>rosids</taxon>
        <taxon>fabids</taxon>
        <taxon>Malpighiales</taxon>
        <taxon>Linaceae</taxon>
        <taxon>Linum</taxon>
    </lineage>
</organism>
<keyword evidence="1" id="KW-0479">Metal-binding</keyword>
<keyword evidence="1" id="KW-0863">Zinc-finger</keyword>
<reference evidence="5 6" key="1">
    <citation type="submission" date="2024-04" db="EMBL/GenBank/DDBJ databases">
        <authorList>
            <person name="Fracassetti M."/>
        </authorList>
    </citation>
    <scope>NUCLEOTIDE SEQUENCE [LARGE SCALE GENOMIC DNA]</scope>
</reference>
<evidence type="ECO:0000256" key="1">
    <source>
        <dbReference type="PROSITE-ProRule" id="PRU00047"/>
    </source>
</evidence>
<dbReference type="Gene3D" id="4.10.60.10">
    <property type="entry name" value="Zinc finger, CCHC-type"/>
    <property type="match status" value="2"/>
</dbReference>
<protein>
    <recommendedName>
        <fullName evidence="4">CCHC-type domain-containing protein</fullName>
    </recommendedName>
</protein>
<dbReference type="SUPFAM" id="SSF57756">
    <property type="entry name" value="Retrovirus zinc finger-like domains"/>
    <property type="match status" value="2"/>
</dbReference>
<dbReference type="GO" id="GO:0008270">
    <property type="term" value="F:zinc ion binding"/>
    <property type="evidence" value="ECO:0007669"/>
    <property type="project" value="UniProtKB-KW"/>
</dbReference>
<keyword evidence="2" id="KW-0175">Coiled coil</keyword>
<keyword evidence="6" id="KW-1185">Reference proteome</keyword>
<name>A0AAV2EE88_9ROSI</name>
<evidence type="ECO:0000259" key="4">
    <source>
        <dbReference type="PROSITE" id="PS50158"/>
    </source>
</evidence>
<dbReference type="InterPro" id="IPR001878">
    <property type="entry name" value="Znf_CCHC"/>
</dbReference>
<dbReference type="SMART" id="SM00343">
    <property type="entry name" value="ZnF_C2HC"/>
    <property type="match status" value="2"/>
</dbReference>
<feature type="compositionally biased region" description="Basic and acidic residues" evidence="3">
    <location>
        <begin position="272"/>
        <end position="284"/>
    </location>
</feature>
<dbReference type="PANTHER" id="PTHR34676">
    <property type="entry name" value="DUF4219 DOMAIN-CONTAINING PROTEIN-RELATED"/>
    <property type="match status" value="1"/>
</dbReference>
<evidence type="ECO:0000313" key="6">
    <source>
        <dbReference type="Proteomes" id="UP001497516"/>
    </source>
</evidence>
<dbReference type="PROSITE" id="PS50158">
    <property type="entry name" value="ZF_CCHC"/>
    <property type="match status" value="2"/>
</dbReference>
<dbReference type="Pfam" id="PF00098">
    <property type="entry name" value="zf-CCHC"/>
    <property type="match status" value="1"/>
</dbReference>
<accession>A0AAV2EE88</accession>
<keyword evidence="1" id="KW-0862">Zinc</keyword>
<proteinExistence type="predicted"/>
<evidence type="ECO:0000256" key="3">
    <source>
        <dbReference type="SAM" id="MobiDB-lite"/>
    </source>
</evidence>
<gene>
    <name evidence="5" type="ORF">LTRI10_LOCUS25293</name>
</gene>
<evidence type="ECO:0000256" key="2">
    <source>
        <dbReference type="SAM" id="Coils"/>
    </source>
</evidence>
<feature type="region of interest" description="Disordered" evidence="3">
    <location>
        <begin position="265"/>
        <end position="301"/>
    </location>
</feature>
<feature type="domain" description="CCHC-type" evidence="4">
    <location>
        <begin position="308"/>
        <end position="322"/>
    </location>
</feature>
<feature type="domain" description="CCHC-type" evidence="4">
    <location>
        <begin position="473"/>
        <end position="488"/>
    </location>
</feature>
<dbReference type="InterPro" id="IPR036875">
    <property type="entry name" value="Znf_CCHC_sf"/>
</dbReference>
<dbReference type="EMBL" id="OZ034817">
    <property type="protein sequence ID" value="CAL1384059.1"/>
    <property type="molecule type" value="Genomic_DNA"/>
</dbReference>
<dbReference type="PANTHER" id="PTHR34676:SF8">
    <property type="entry name" value="TRANSMEMBRANE PROTEIN"/>
    <property type="match status" value="1"/>
</dbReference>